<dbReference type="PANTHER" id="PTHR45436">
    <property type="entry name" value="SENSOR HISTIDINE KINASE YKOH"/>
    <property type="match status" value="1"/>
</dbReference>
<dbReference type="CDD" id="cd00082">
    <property type="entry name" value="HisKA"/>
    <property type="match status" value="1"/>
</dbReference>
<organism evidence="13 14">
    <name type="scientific">Pseudodesulfovibrio nedwellii</name>
    <dbReference type="NCBI Taxonomy" id="2973072"/>
    <lineage>
        <taxon>Bacteria</taxon>
        <taxon>Pseudomonadati</taxon>
        <taxon>Thermodesulfobacteriota</taxon>
        <taxon>Desulfovibrionia</taxon>
        <taxon>Desulfovibrionales</taxon>
        <taxon>Desulfovibrionaceae</taxon>
    </lineage>
</organism>
<reference evidence="13 14" key="1">
    <citation type="submission" date="2022-08" db="EMBL/GenBank/DDBJ databases">
        <title>Genome Sequence of the sulphate-reducing bacterium, Pseudodesulfovibrio sp. SYK.</title>
        <authorList>
            <person name="Kondo R."/>
            <person name="Kataoka T."/>
        </authorList>
    </citation>
    <scope>NUCLEOTIDE SEQUENCE [LARGE SCALE GENOMIC DNA]</scope>
    <source>
        <strain evidence="13 14">SYK</strain>
    </source>
</reference>
<dbReference type="Proteomes" id="UP001317742">
    <property type="component" value="Chromosome"/>
</dbReference>
<keyword evidence="14" id="KW-1185">Reference proteome</keyword>
<feature type="transmembrane region" description="Helical" evidence="11">
    <location>
        <begin position="184"/>
        <end position="205"/>
    </location>
</feature>
<keyword evidence="10 11" id="KW-0472">Membrane</keyword>
<dbReference type="GO" id="GO:0016301">
    <property type="term" value="F:kinase activity"/>
    <property type="evidence" value="ECO:0007669"/>
    <property type="project" value="UniProtKB-KW"/>
</dbReference>
<dbReference type="CDD" id="cd18773">
    <property type="entry name" value="PDC1_HK_sensor"/>
    <property type="match status" value="1"/>
</dbReference>
<accession>A0ABM8AWH2</accession>
<evidence type="ECO:0000256" key="10">
    <source>
        <dbReference type="ARBA" id="ARBA00023136"/>
    </source>
</evidence>
<dbReference type="InterPro" id="IPR003661">
    <property type="entry name" value="HisK_dim/P_dom"/>
</dbReference>
<keyword evidence="5" id="KW-0597">Phosphoprotein</keyword>
<evidence type="ECO:0000256" key="7">
    <source>
        <dbReference type="ARBA" id="ARBA00022692"/>
    </source>
</evidence>
<evidence type="ECO:0000256" key="11">
    <source>
        <dbReference type="SAM" id="Phobius"/>
    </source>
</evidence>
<evidence type="ECO:0000256" key="6">
    <source>
        <dbReference type="ARBA" id="ARBA00022679"/>
    </source>
</evidence>
<dbReference type="SUPFAM" id="SSF55874">
    <property type="entry name" value="ATPase domain of HSP90 chaperone/DNA topoisomerase II/histidine kinase"/>
    <property type="match status" value="1"/>
</dbReference>
<feature type="domain" description="Histidine kinase" evidence="12">
    <location>
        <begin position="262"/>
        <end position="474"/>
    </location>
</feature>
<keyword evidence="9 11" id="KW-1133">Transmembrane helix</keyword>
<keyword evidence="4" id="KW-1003">Cell membrane</keyword>
<dbReference type="InterPro" id="IPR003594">
    <property type="entry name" value="HATPase_dom"/>
</dbReference>
<sequence>MSLRLRLFIAFAVMVGLSLFFVLDIVTDELKPAMRQSMEETLIDTSIMLAEFAREDFREGVFKDGHLLEALDRYTKASPDALVWGVRKQKTDHRIYVTDARGTVLYDSDGGKAVGRDYSRWNDVYLTLRGKYGARSTPSGEDGKSVMYVAAPIYNDANKLVGVLSVGKPTASIEPYFMKARNTIIQASVSLFLAALVVALLLAWWHGRDVTRLVAYTDDRARGRQTRQPRLGASEMKRLGAAVEKMRVELEGKEYVEQYVHSLTHELKSPITAITGAVEILESPDLSDTDRRRFLHHIGAENSRMRQIIERLLLLASLEKQEALNNPAEVDIATQLNTLLEAQEVRLSASNITLERQIPDSLLLLGEGFLITQALDNLLGNALDFVPQGGTLSVLAYSENTGAVVEVTNSGDPIPDYAFDKIFNRFYSLPRPSGGMKSTGLGLPFIREVAELHGGSIKLENIEGGVRAILRLAV</sequence>
<dbReference type="Pfam" id="PF00512">
    <property type="entry name" value="HisKA"/>
    <property type="match status" value="1"/>
</dbReference>
<evidence type="ECO:0000256" key="3">
    <source>
        <dbReference type="ARBA" id="ARBA00012438"/>
    </source>
</evidence>
<dbReference type="PROSITE" id="PS50109">
    <property type="entry name" value="HIS_KIN"/>
    <property type="match status" value="1"/>
</dbReference>
<dbReference type="Gene3D" id="1.10.287.130">
    <property type="match status" value="1"/>
</dbReference>
<dbReference type="RefSeq" id="WP_281761677.1">
    <property type="nucleotide sequence ID" value="NZ_AP026709.1"/>
</dbReference>
<protein>
    <recommendedName>
        <fullName evidence="3">histidine kinase</fullName>
        <ecNumber evidence="3">2.7.13.3</ecNumber>
    </recommendedName>
</protein>
<keyword evidence="6" id="KW-0808">Transferase</keyword>
<dbReference type="SMART" id="SM00387">
    <property type="entry name" value="HATPase_c"/>
    <property type="match status" value="1"/>
</dbReference>
<comment type="subcellular location">
    <subcellularLocation>
        <location evidence="2">Cell membrane</location>
        <topology evidence="2">Multi-pass membrane protein</topology>
    </subcellularLocation>
</comment>
<dbReference type="NCBIfam" id="NF008312">
    <property type="entry name" value="PRK11100.1"/>
    <property type="match status" value="1"/>
</dbReference>
<dbReference type="InterPro" id="IPR004358">
    <property type="entry name" value="Sig_transdc_His_kin-like_C"/>
</dbReference>
<proteinExistence type="predicted"/>
<dbReference type="Gene3D" id="3.30.565.10">
    <property type="entry name" value="Histidine kinase-like ATPase, C-terminal domain"/>
    <property type="match status" value="1"/>
</dbReference>
<evidence type="ECO:0000256" key="4">
    <source>
        <dbReference type="ARBA" id="ARBA00022475"/>
    </source>
</evidence>
<dbReference type="InterPro" id="IPR005467">
    <property type="entry name" value="His_kinase_dom"/>
</dbReference>
<name>A0ABM8AWH2_9BACT</name>
<evidence type="ECO:0000313" key="13">
    <source>
        <dbReference type="EMBL" id="BDQ35744.1"/>
    </source>
</evidence>
<evidence type="ECO:0000256" key="1">
    <source>
        <dbReference type="ARBA" id="ARBA00000085"/>
    </source>
</evidence>
<dbReference type="Pfam" id="PF02518">
    <property type="entry name" value="HATPase_c"/>
    <property type="match status" value="1"/>
</dbReference>
<evidence type="ECO:0000256" key="8">
    <source>
        <dbReference type="ARBA" id="ARBA00022777"/>
    </source>
</evidence>
<evidence type="ECO:0000256" key="9">
    <source>
        <dbReference type="ARBA" id="ARBA00022989"/>
    </source>
</evidence>
<keyword evidence="7 11" id="KW-0812">Transmembrane</keyword>
<dbReference type="SUPFAM" id="SSF103190">
    <property type="entry name" value="Sensory domain-like"/>
    <property type="match status" value="1"/>
</dbReference>
<dbReference type="InterPro" id="IPR029151">
    <property type="entry name" value="Sensor-like_sf"/>
</dbReference>
<dbReference type="Gene3D" id="3.30.450.20">
    <property type="entry name" value="PAS domain"/>
    <property type="match status" value="1"/>
</dbReference>
<comment type="catalytic activity">
    <reaction evidence="1">
        <text>ATP + protein L-histidine = ADP + protein N-phospho-L-histidine.</text>
        <dbReference type="EC" id="2.7.13.3"/>
    </reaction>
</comment>
<feature type="transmembrane region" description="Helical" evidence="11">
    <location>
        <begin position="6"/>
        <end position="26"/>
    </location>
</feature>
<dbReference type="PRINTS" id="PR00344">
    <property type="entry name" value="BCTRLSENSOR"/>
</dbReference>
<dbReference type="EC" id="2.7.13.3" evidence="3"/>
<keyword evidence="8 13" id="KW-0418">Kinase</keyword>
<dbReference type="EMBL" id="AP026709">
    <property type="protein sequence ID" value="BDQ35744.1"/>
    <property type="molecule type" value="Genomic_DNA"/>
</dbReference>
<dbReference type="SUPFAM" id="SSF47384">
    <property type="entry name" value="Homodimeric domain of signal transducing histidine kinase"/>
    <property type="match status" value="1"/>
</dbReference>
<evidence type="ECO:0000256" key="2">
    <source>
        <dbReference type="ARBA" id="ARBA00004651"/>
    </source>
</evidence>
<dbReference type="SMART" id="SM00388">
    <property type="entry name" value="HisKA"/>
    <property type="match status" value="1"/>
</dbReference>
<evidence type="ECO:0000256" key="5">
    <source>
        <dbReference type="ARBA" id="ARBA00022553"/>
    </source>
</evidence>
<dbReference type="PANTHER" id="PTHR45436:SF10">
    <property type="entry name" value="HISTIDINE KINASE"/>
    <property type="match status" value="1"/>
</dbReference>
<evidence type="ECO:0000313" key="14">
    <source>
        <dbReference type="Proteomes" id="UP001317742"/>
    </source>
</evidence>
<dbReference type="InterPro" id="IPR036890">
    <property type="entry name" value="HATPase_C_sf"/>
</dbReference>
<evidence type="ECO:0000259" key="12">
    <source>
        <dbReference type="PROSITE" id="PS50109"/>
    </source>
</evidence>
<gene>
    <name evidence="13" type="primary">creC</name>
    <name evidence="13" type="ORF">SYK_01040</name>
</gene>
<dbReference type="InterPro" id="IPR050428">
    <property type="entry name" value="TCS_sensor_his_kinase"/>
</dbReference>
<dbReference type="InterPro" id="IPR036097">
    <property type="entry name" value="HisK_dim/P_sf"/>
</dbReference>